<dbReference type="GeneID" id="37049862"/>
<evidence type="ECO:0000313" key="3">
    <source>
        <dbReference type="Proteomes" id="UP000246171"/>
    </source>
</evidence>
<dbReference type="VEuPathDB" id="FungiDB:BO83DRAFT_322558"/>
<sequence length="693" mass="79417">MRRKTTFTELIRECHKSLSKSIRVESPSGCTKGTIPPPTGKVCPDRFEHWDEFEGKQEEIYRSVCKFLKSTSDDEKRYFSSIDAIRDTGEQVVKNALTSEKDLEIHQRITVETYVVRIITELSKVPEARETYRLDFDNVHFMNHLGRLQSCFRVLNLESGFNEQFKLKPDSVFFTYDRKGYSAPVLAGEYKPPHKLPVETLRAGLRTHDFYEEIVASQTIPTEEGKAAEYRATRLTGSALVQGYHAMILLGLEYGYVTTGLGIVLLRVPSDNPRILQWHLCEPNKEVAQGDDQWFSRPLTAIARILCITLMGFGSQRQTSSWSAKTKGSLKTWTTSFDVTYYSQINDPTTSEDLSDKSYHPSGPGKDPESTRRIQTRSRGGCRESTDINQREDKQDPDPDSVRRKKRRFSDSISSISHARELRSKRVKRGGDETKSSSHQDTRFCTHKCLLGLKRRGKLDRNCPNFELHQENGSNYHRTNTHGLVKLIKTAILDCAEPMGECGLSGAPFKITCPRYGYTIVGKGTTCYLWPQLKREGDIYRILQPVQGSAIPVFIGKLDMHDMIFLWGVGKIRHMLLMGWGGEESDKVEVDRRIMRRSRSKSNKDIKSLGVNHQDLEWRNVLWSAELNRAVIIDFHLCTFNIDLVKKKPKWLTRENPMLDGIKKDRERLHCEYHGVCLHLPDGKCPNVLLDIY</sequence>
<keyword evidence="3" id="KW-1185">Reference proteome</keyword>
<feature type="compositionally biased region" description="Basic and acidic residues" evidence="1">
    <location>
        <begin position="381"/>
        <end position="402"/>
    </location>
</feature>
<proteinExistence type="predicted"/>
<dbReference type="AlphaFoldDB" id="A0A317URW8"/>
<reference evidence="2" key="1">
    <citation type="submission" date="2016-12" db="EMBL/GenBank/DDBJ databases">
        <title>The genomes of Aspergillus section Nigri reveals drivers in fungal speciation.</title>
        <authorList>
            <consortium name="DOE Joint Genome Institute"/>
            <person name="Vesth T.C."/>
            <person name="Nybo J."/>
            <person name="Theobald S."/>
            <person name="Brandl J."/>
            <person name="Frisvad J.C."/>
            <person name="Nielsen K.F."/>
            <person name="Lyhne E.K."/>
            <person name="Kogle M.E."/>
            <person name="Kuo A."/>
            <person name="Riley R."/>
            <person name="Clum A."/>
            <person name="Nolan M."/>
            <person name="Lipzen A."/>
            <person name="Salamov A."/>
            <person name="Henrissat B."/>
            <person name="Wiebenga A."/>
            <person name="De vries R.P."/>
            <person name="Grigoriev I.V."/>
            <person name="Mortensen U.H."/>
            <person name="Andersen M.R."/>
            <person name="Baker S.E."/>
        </authorList>
    </citation>
    <scope>NUCLEOTIDE SEQUENCE</scope>
    <source>
        <strain evidence="2">CBS 122712</strain>
    </source>
</reference>
<dbReference type="OrthoDB" id="2156052at2759"/>
<name>A0A317URW8_ASPEC</name>
<organism evidence="2 3">
    <name type="scientific">Aspergillus eucalypticola (strain CBS 122712 / IBT 29274)</name>
    <dbReference type="NCBI Taxonomy" id="1448314"/>
    <lineage>
        <taxon>Eukaryota</taxon>
        <taxon>Fungi</taxon>
        <taxon>Dikarya</taxon>
        <taxon>Ascomycota</taxon>
        <taxon>Pezizomycotina</taxon>
        <taxon>Eurotiomycetes</taxon>
        <taxon>Eurotiomycetidae</taxon>
        <taxon>Eurotiales</taxon>
        <taxon>Aspergillaceae</taxon>
        <taxon>Aspergillus</taxon>
        <taxon>Aspergillus subgen. Circumdati</taxon>
    </lineage>
</organism>
<evidence type="ECO:0000313" key="2">
    <source>
        <dbReference type="EMBL" id="PWY64401.1"/>
    </source>
</evidence>
<dbReference type="RefSeq" id="XP_025383872.1">
    <property type="nucleotide sequence ID" value="XM_025527900.1"/>
</dbReference>
<feature type="region of interest" description="Disordered" evidence="1">
    <location>
        <begin position="349"/>
        <end position="439"/>
    </location>
</feature>
<feature type="compositionally biased region" description="Basic and acidic residues" evidence="1">
    <location>
        <begin position="418"/>
        <end position="439"/>
    </location>
</feature>
<protein>
    <submittedName>
        <fullName evidence="2">Uncharacterized protein</fullName>
    </submittedName>
</protein>
<dbReference type="EMBL" id="MSFU01000031">
    <property type="protein sequence ID" value="PWY64401.1"/>
    <property type="molecule type" value="Genomic_DNA"/>
</dbReference>
<gene>
    <name evidence="2" type="ORF">BO83DRAFT_322558</name>
</gene>
<dbReference type="Proteomes" id="UP000246171">
    <property type="component" value="Unassembled WGS sequence"/>
</dbReference>
<evidence type="ECO:0000256" key="1">
    <source>
        <dbReference type="SAM" id="MobiDB-lite"/>
    </source>
</evidence>
<comment type="caution">
    <text evidence="2">The sequence shown here is derived from an EMBL/GenBank/DDBJ whole genome shotgun (WGS) entry which is preliminary data.</text>
</comment>
<accession>A0A317URW8</accession>